<protein>
    <submittedName>
        <fullName evidence="1">Uncharacterized protein</fullName>
    </submittedName>
</protein>
<proteinExistence type="predicted"/>
<evidence type="ECO:0000313" key="2">
    <source>
        <dbReference type="Proteomes" id="UP000501690"/>
    </source>
</evidence>
<keyword evidence="2" id="KW-1185">Reference proteome</keyword>
<sequence>MAAAPAWLRESGSVGGSRWCKFCVFRQVVEVRTDGGASVAVIDEDAQVRGCCCAERGGVRDGAGSRRWWCVVAARMVRDGGENGGSTAAAAMEMAVWRGGCAELLEQRCGGEKMDSGWCSGAATAVWTSPLVRRGGRSAALRRHEEVRRRGDGSGGYHGDGRRWRLGFGRLKVMTWQHVIG</sequence>
<reference evidence="1 2" key="1">
    <citation type="submission" date="2019-04" db="EMBL/GenBank/DDBJ databases">
        <title>An improved genome assembly and genetic linkage map for asparagus bean, Vigna unguiculata ssp. sesquipedialis.</title>
        <authorList>
            <person name="Xia Q."/>
            <person name="Zhang R."/>
            <person name="Dong Y."/>
        </authorList>
    </citation>
    <scope>NUCLEOTIDE SEQUENCE [LARGE SCALE GENOMIC DNA]</scope>
    <source>
        <tissue evidence="1">Leaf</tissue>
    </source>
</reference>
<evidence type="ECO:0000313" key="1">
    <source>
        <dbReference type="EMBL" id="QCE14776.1"/>
    </source>
</evidence>
<dbReference type="AlphaFoldDB" id="A0A4D6NMA5"/>
<organism evidence="1 2">
    <name type="scientific">Vigna unguiculata</name>
    <name type="common">Cowpea</name>
    <dbReference type="NCBI Taxonomy" id="3917"/>
    <lineage>
        <taxon>Eukaryota</taxon>
        <taxon>Viridiplantae</taxon>
        <taxon>Streptophyta</taxon>
        <taxon>Embryophyta</taxon>
        <taxon>Tracheophyta</taxon>
        <taxon>Spermatophyta</taxon>
        <taxon>Magnoliopsida</taxon>
        <taxon>eudicotyledons</taxon>
        <taxon>Gunneridae</taxon>
        <taxon>Pentapetalae</taxon>
        <taxon>rosids</taxon>
        <taxon>fabids</taxon>
        <taxon>Fabales</taxon>
        <taxon>Fabaceae</taxon>
        <taxon>Papilionoideae</taxon>
        <taxon>50 kb inversion clade</taxon>
        <taxon>NPAAA clade</taxon>
        <taxon>indigoferoid/millettioid clade</taxon>
        <taxon>Phaseoleae</taxon>
        <taxon>Vigna</taxon>
    </lineage>
</organism>
<accession>A0A4D6NMA5</accession>
<dbReference type="EMBL" id="CP039355">
    <property type="protein sequence ID" value="QCE14776.1"/>
    <property type="molecule type" value="Genomic_DNA"/>
</dbReference>
<name>A0A4D6NMA5_VIGUN</name>
<dbReference type="Proteomes" id="UP000501690">
    <property type="component" value="Linkage Group LG11"/>
</dbReference>
<gene>
    <name evidence="1" type="ORF">DEO72_LG11g1782</name>
</gene>